<dbReference type="OrthoDB" id="3993201at2759"/>
<dbReference type="Gene3D" id="1.10.720.30">
    <property type="entry name" value="SAP domain"/>
    <property type="match status" value="1"/>
</dbReference>
<evidence type="ECO:0000313" key="2">
    <source>
        <dbReference type="EMBL" id="OJJ41155.1"/>
    </source>
</evidence>
<feature type="domain" description="SAP" evidence="1">
    <location>
        <begin position="49"/>
        <end position="83"/>
    </location>
</feature>
<accession>A0A1L9S1Y5</accession>
<evidence type="ECO:0000313" key="3">
    <source>
        <dbReference type="Proteomes" id="UP000184383"/>
    </source>
</evidence>
<dbReference type="GeneID" id="63745967"/>
<evidence type="ECO:0000259" key="1">
    <source>
        <dbReference type="PROSITE" id="PS50800"/>
    </source>
</evidence>
<dbReference type="Pfam" id="PF02037">
    <property type="entry name" value="SAP"/>
    <property type="match status" value="1"/>
</dbReference>
<dbReference type="InterPro" id="IPR036361">
    <property type="entry name" value="SAP_dom_sf"/>
</dbReference>
<dbReference type="STRING" id="1073089.A0A1L9S1Y5"/>
<protein>
    <recommendedName>
        <fullName evidence="1">SAP domain-containing protein</fullName>
    </recommendedName>
</protein>
<gene>
    <name evidence="2" type="ORF">ASPWEDRAFT_167187</name>
</gene>
<dbReference type="SMART" id="SM00513">
    <property type="entry name" value="SAP"/>
    <property type="match status" value="1"/>
</dbReference>
<sequence length="252" mass="27062">MAAPRSTSLRALRVLSQQNKAAPSIRRNLHITGVHSAQTANVSDRASLYSARTLTDLKNECQKRALGATGSKPELVERLSNHDFLQSRAFSIAMRRINGSAFADSARQFNTSRSQKAVNDSSTVDFAYMPSMAELEATAPRAGPRIPILPDQYSHHVPNQSIPSDAAPPMKPQVYSVSGAGSDVAVSPMTEVVDNESVDIDPFSLTEAVGKSRFGAEMQKQNNGSEGQGIAKQLWGGLLDDLLGPKQSALSK</sequence>
<name>A0A1L9S1Y5_ASPWE</name>
<dbReference type="Proteomes" id="UP000184383">
    <property type="component" value="Unassembled WGS sequence"/>
</dbReference>
<dbReference type="InterPro" id="IPR003034">
    <property type="entry name" value="SAP_dom"/>
</dbReference>
<dbReference type="VEuPathDB" id="FungiDB:ASPWEDRAFT_167187"/>
<dbReference type="PROSITE" id="PS50800">
    <property type="entry name" value="SAP"/>
    <property type="match status" value="1"/>
</dbReference>
<dbReference type="EMBL" id="KV878209">
    <property type="protein sequence ID" value="OJJ41155.1"/>
    <property type="molecule type" value="Genomic_DNA"/>
</dbReference>
<dbReference type="SUPFAM" id="SSF68906">
    <property type="entry name" value="SAP domain"/>
    <property type="match status" value="1"/>
</dbReference>
<dbReference type="RefSeq" id="XP_040694831.1">
    <property type="nucleotide sequence ID" value="XM_040830119.1"/>
</dbReference>
<organism evidence="2 3">
    <name type="scientific">Aspergillus wentii DTO 134E9</name>
    <dbReference type="NCBI Taxonomy" id="1073089"/>
    <lineage>
        <taxon>Eukaryota</taxon>
        <taxon>Fungi</taxon>
        <taxon>Dikarya</taxon>
        <taxon>Ascomycota</taxon>
        <taxon>Pezizomycotina</taxon>
        <taxon>Eurotiomycetes</taxon>
        <taxon>Eurotiomycetidae</taxon>
        <taxon>Eurotiales</taxon>
        <taxon>Aspergillaceae</taxon>
        <taxon>Aspergillus</taxon>
        <taxon>Aspergillus subgen. Cremei</taxon>
    </lineage>
</organism>
<reference evidence="3" key="1">
    <citation type="journal article" date="2017" name="Genome Biol.">
        <title>Comparative genomics reveals high biological diversity and specific adaptations in the industrially and medically important fungal genus Aspergillus.</title>
        <authorList>
            <person name="de Vries R.P."/>
            <person name="Riley R."/>
            <person name="Wiebenga A."/>
            <person name="Aguilar-Osorio G."/>
            <person name="Amillis S."/>
            <person name="Uchima C.A."/>
            <person name="Anderluh G."/>
            <person name="Asadollahi M."/>
            <person name="Askin M."/>
            <person name="Barry K."/>
            <person name="Battaglia E."/>
            <person name="Bayram O."/>
            <person name="Benocci T."/>
            <person name="Braus-Stromeyer S.A."/>
            <person name="Caldana C."/>
            <person name="Canovas D."/>
            <person name="Cerqueira G.C."/>
            <person name="Chen F."/>
            <person name="Chen W."/>
            <person name="Choi C."/>
            <person name="Clum A."/>
            <person name="Dos Santos R.A."/>
            <person name="Damasio A.R."/>
            <person name="Diallinas G."/>
            <person name="Emri T."/>
            <person name="Fekete E."/>
            <person name="Flipphi M."/>
            <person name="Freyberg S."/>
            <person name="Gallo A."/>
            <person name="Gournas C."/>
            <person name="Habgood R."/>
            <person name="Hainaut M."/>
            <person name="Harispe M.L."/>
            <person name="Henrissat B."/>
            <person name="Hilden K.S."/>
            <person name="Hope R."/>
            <person name="Hossain A."/>
            <person name="Karabika E."/>
            <person name="Karaffa L."/>
            <person name="Karanyi Z."/>
            <person name="Krasevec N."/>
            <person name="Kuo A."/>
            <person name="Kusch H."/>
            <person name="LaButti K."/>
            <person name="Lagendijk E.L."/>
            <person name="Lapidus A."/>
            <person name="Levasseur A."/>
            <person name="Lindquist E."/>
            <person name="Lipzen A."/>
            <person name="Logrieco A.F."/>
            <person name="MacCabe A."/>
            <person name="Maekelae M.R."/>
            <person name="Malavazi I."/>
            <person name="Melin P."/>
            <person name="Meyer V."/>
            <person name="Mielnichuk N."/>
            <person name="Miskei M."/>
            <person name="Molnar A.P."/>
            <person name="Mule G."/>
            <person name="Ngan C.Y."/>
            <person name="Orejas M."/>
            <person name="Orosz E."/>
            <person name="Ouedraogo J.P."/>
            <person name="Overkamp K.M."/>
            <person name="Park H.-S."/>
            <person name="Perrone G."/>
            <person name="Piumi F."/>
            <person name="Punt P.J."/>
            <person name="Ram A.F."/>
            <person name="Ramon A."/>
            <person name="Rauscher S."/>
            <person name="Record E."/>
            <person name="Riano-Pachon D.M."/>
            <person name="Robert V."/>
            <person name="Roehrig J."/>
            <person name="Ruller R."/>
            <person name="Salamov A."/>
            <person name="Salih N.S."/>
            <person name="Samson R.A."/>
            <person name="Sandor E."/>
            <person name="Sanguinetti M."/>
            <person name="Schuetze T."/>
            <person name="Sepcic K."/>
            <person name="Shelest E."/>
            <person name="Sherlock G."/>
            <person name="Sophianopoulou V."/>
            <person name="Squina F.M."/>
            <person name="Sun H."/>
            <person name="Susca A."/>
            <person name="Todd R.B."/>
            <person name="Tsang A."/>
            <person name="Unkles S.E."/>
            <person name="van de Wiele N."/>
            <person name="van Rossen-Uffink D."/>
            <person name="Oliveira J.V."/>
            <person name="Vesth T.C."/>
            <person name="Visser J."/>
            <person name="Yu J.-H."/>
            <person name="Zhou M."/>
            <person name="Andersen M.R."/>
            <person name="Archer D.B."/>
            <person name="Baker S.E."/>
            <person name="Benoit I."/>
            <person name="Brakhage A.A."/>
            <person name="Braus G.H."/>
            <person name="Fischer R."/>
            <person name="Frisvad J.C."/>
            <person name="Goldman G.H."/>
            <person name="Houbraken J."/>
            <person name="Oakley B."/>
            <person name="Pocsi I."/>
            <person name="Scazzocchio C."/>
            <person name="Seiboth B."/>
            <person name="vanKuyk P.A."/>
            <person name="Wortman J."/>
            <person name="Dyer P.S."/>
            <person name="Grigoriev I.V."/>
        </authorList>
    </citation>
    <scope>NUCLEOTIDE SEQUENCE [LARGE SCALE GENOMIC DNA]</scope>
    <source>
        <strain evidence="3">DTO 134E9</strain>
    </source>
</reference>
<keyword evidence="3" id="KW-1185">Reference proteome</keyword>
<dbReference type="AlphaFoldDB" id="A0A1L9S1Y5"/>
<proteinExistence type="predicted"/>